<comment type="caution">
    <text evidence="4">The sequence shown here is derived from an EMBL/GenBank/DDBJ whole genome shotgun (WGS) entry which is preliminary data.</text>
</comment>
<dbReference type="SMART" id="SM00052">
    <property type="entry name" value="EAL"/>
    <property type="match status" value="1"/>
</dbReference>
<dbReference type="AlphaFoldDB" id="A0A0C2RU89"/>
<dbReference type="InterPro" id="IPR035919">
    <property type="entry name" value="EAL_sf"/>
</dbReference>
<dbReference type="SUPFAM" id="SSF141868">
    <property type="entry name" value="EAL domain-like"/>
    <property type="match status" value="1"/>
</dbReference>
<evidence type="ECO:0000313" key="4">
    <source>
        <dbReference type="EMBL" id="KIL45314.1"/>
    </source>
</evidence>
<dbReference type="Gene3D" id="3.20.20.450">
    <property type="entry name" value="EAL domain"/>
    <property type="match status" value="1"/>
</dbReference>
<evidence type="ECO:0000313" key="5">
    <source>
        <dbReference type="Proteomes" id="UP000031938"/>
    </source>
</evidence>
<feature type="transmembrane region" description="Helical" evidence="1">
    <location>
        <begin position="68"/>
        <end position="88"/>
    </location>
</feature>
<keyword evidence="1" id="KW-0812">Transmembrane</keyword>
<dbReference type="SMART" id="SM00267">
    <property type="entry name" value="GGDEF"/>
    <property type="match status" value="1"/>
</dbReference>
<dbReference type="InterPro" id="IPR000160">
    <property type="entry name" value="GGDEF_dom"/>
</dbReference>
<dbReference type="EMBL" id="JXRP01000018">
    <property type="protein sequence ID" value="KIL45314.1"/>
    <property type="molecule type" value="Genomic_DNA"/>
</dbReference>
<dbReference type="NCBIfam" id="TIGR00254">
    <property type="entry name" value="GGDEF"/>
    <property type="match status" value="1"/>
</dbReference>
<dbReference type="PROSITE" id="PS50887">
    <property type="entry name" value="GGDEF"/>
    <property type="match status" value="1"/>
</dbReference>
<proteinExistence type="predicted"/>
<evidence type="ECO:0000259" key="2">
    <source>
        <dbReference type="PROSITE" id="PS50883"/>
    </source>
</evidence>
<feature type="domain" description="GGDEF" evidence="3">
    <location>
        <begin position="558"/>
        <end position="690"/>
    </location>
</feature>
<reference evidence="4 5" key="1">
    <citation type="submission" date="2015-01" db="EMBL/GenBank/DDBJ databases">
        <title>Genome sequencing of Jeotgalibacillus soli.</title>
        <authorList>
            <person name="Goh K.M."/>
            <person name="Chan K.-G."/>
            <person name="Yaakop A.S."/>
            <person name="Ee R."/>
            <person name="Gan H.M."/>
            <person name="Chan C.S."/>
        </authorList>
    </citation>
    <scope>NUCLEOTIDE SEQUENCE [LARGE SCALE GENOMIC DNA]</scope>
    <source>
        <strain evidence="4 5">P9</strain>
    </source>
</reference>
<dbReference type="PROSITE" id="PS50883">
    <property type="entry name" value="EAL"/>
    <property type="match status" value="1"/>
</dbReference>
<dbReference type="CDD" id="cd01948">
    <property type="entry name" value="EAL"/>
    <property type="match status" value="1"/>
</dbReference>
<evidence type="ECO:0008006" key="6">
    <source>
        <dbReference type="Google" id="ProtNLM"/>
    </source>
</evidence>
<feature type="transmembrane region" description="Helical" evidence="1">
    <location>
        <begin position="138"/>
        <end position="156"/>
    </location>
</feature>
<keyword evidence="5" id="KW-1185">Reference proteome</keyword>
<dbReference type="PANTHER" id="PTHR44757">
    <property type="entry name" value="DIGUANYLATE CYCLASE DGCP"/>
    <property type="match status" value="1"/>
</dbReference>
<feature type="transmembrane region" description="Helical" evidence="1">
    <location>
        <begin position="12"/>
        <end position="32"/>
    </location>
</feature>
<dbReference type="InterPro" id="IPR052155">
    <property type="entry name" value="Biofilm_reg_signaling"/>
</dbReference>
<keyword evidence="1" id="KW-1133">Transmembrane helix</keyword>
<feature type="transmembrane region" description="Helical" evidence="1">
    <location>
        <begin position="100"/>
        <end position="118"/>
    </location>
</feature>
<dbReference type="Proteomes" id="UP000031938">
    <property type="component" value="Unassembled WGS sequence"/>
</dbReference>
<dbReference type="SUPFAM" id="SSF55073">
    <property type="entry name" value="Nucleotide cyclase"/>
    <property type="match status" value="1"/>
</dbReference>
<accession>A0A0C2RU89</accession>
<dbReference type="Pfam" id="PF00990">
    <property type="entry name" value="GGDEF"/>
    <property type="match status" value="1"/>
</dbReference>
<dbReference type="InterPro" id="IPR043128">
    <property type="entry name" value="Rev_trsase/Diguanyl_cyclase"/>
</dbReference>
<gene>
    <name evidence="4" type="ORF">KP78_28580</name>
</gene>
<dbReference type="OrthoDB" id="9759607at2"/>
<dbReference type="PATRIC" id="fig|889306.3.peg.2872"/>
<evidence type="ECO:0000259" key="3">
    <source>
        <dbReference type="PROSITE" id="PS50887"/>
    </source>
</evidence>
<dbReference type="FunFam" id="3.30.70.270:FF:000001">
    <property type="entry name" value="Diguanylate cyclase domain protein"/>
    <property type="match status" value="1"/>
</dbReference>
<dbReference type="InterPro" id="IPR029787">
    <property type="entry name" value="Nucleotide_cyclase"/>
</dbReference>
<dbReference type="PANTHER" id="PTHR44757:SF2">
    <property type="entry name" value="BIOFILM ARCHITECTURE MAINTENANCE PROTEIN MBAA"/>
    <property type="match status" value="1"/>
</dbReference>
<dbReference type="Pfam" id="PF00563">
    <property type="entry name" value="EAL"/>
    <property type="match status" value="1"/>
</dbReference>
<evidence type="ECO:0000256" key="1">
    <source>
        <dbReference type="SAM" id="Phobius"/>
    </source>
</evidence>
<protein>
    <recommendedName>
        <fullName evidence="6">Diguanylate cyclase</fullName>
    </recommendedName>
</protein>
<dbReference type="CDD" id="cd01949">
    <property type="entry name" value="GGDEF"/>
    <property type="match status" value="1"/>
</dbReference>
<feature type="transmembrane region" description="Helical" evidence="1">
    <location>
        <begin position="44"/>
        <end position="62"/>
    </location>
</feature>
<dbReference type="InterPro" id="IPR001633">
    <property type="entry name" value="EAL_dom"/>
</dbReference>
<name>A0A0C2RU89_9BACL</name>
<feature type="transmembrane region" description="Helical" evidence="1">
    <location>
        <begin position="168"/>
        <end position="187"/>
    </location>
</feature>
<feature type="domain" description="EAL" evidence="2">
    <location>
        <begin position="699"/>
        <end position="952"/>
    </location>
</feature>
<keyword evidence="1" id="KW-0472">Membrane</keyword>
<organism evidence="4 5">
    <name type="scientific">Jeotgalibacillus soli</name>
    <dbReference type="NCBI Taxonomy" id="889306"/>
    <lineage>
        <taxon>Bacteria</taxon>
        <taxon>Bacillati</taxon>
        <taxon>Bacillota</taxon>
        <taxon>Bacilli</taxon>
        <taxon>Bacillales</taxon>
        <taxon>Caryophanaceae</taxon>
        <taxon>Jeotgalibacillus</taxon>
    </lineage>
</organism>
<dbReference type="STRING" id="889306.KP78_28580"/>
<dbReference type="Gene3D" id="3.30.70.270">
    <property type="match status" value="1"/>
</dbReference>
<sequence>MNQLQLSKWITYVILMASTAASFVYIPVFFGFELIIGSIFTFTLYRLTGFRIALIHSIIFAISSYFEWGHFFGSIAILLEFLIVSALYKRKRGSLILTDMIYWLIIGIPFVFLSYYFILEVSFVDSMVVALKFIVNGVFNMLIVNIILITIGYFFIKKEHRKIKLDVILFNTILSFLLIPTLLWFTYESRLDFNQTLERMGDQAENGYVSFEYELEHWLDEITRITAIQGNILYDESLTEEEAVRYLSTLQQSVHGVQEIVLINQNNDFLYGFPENREKLTENTILPPLKRGEIGYSSFHFDSKTNRPFIYMTIPIYRPAILVNQSPLFVAISVDLSEWEEFTSDNHTVDDLNLLDQSGNWLFVPDNEISMSKYAAIVQSLPTHQSASFLWREDHTLSKILSWEQSSHVVTASPDQLPWTIAVSVSTKPFKDEFLLEQLYRLMLIVITMALTIFLSNYLSKLILRPMDQLVSITQDLPDRVQDGQHILWPQSELADIQYLIRNFKKMTGRLSSAFREVQEQQRELSLVAKVDPLTSLSNRLGVEQRFHEFQLLRNNQGELGIIFMDLDHFKKINDTLGHGVGDEVLKEVASRLSASIVDRACVGRLGGDEFISILPDTNSESLIEAGHAILTSFEKPFEIGGQSLSISPSIGLALSPSHGEDFNMVVQHADMALYESKNKGRNQATMFDHSFNANIIRRRALEKDLRHAIQNNQLKIHFIPIHSLQTDKVTAVEAILHWHHKSEGVIPSIELRTLAKETHLAQEIGRYIIEKSIEKAKLLHDQGYKMDLAINLMIEQCYDHQMVETLHQQLLKNQYPPSKIRFEMSESLKSEEMDFLIDTFNQLRKLGAQLVLDDFGTGYASLNNMKDLQLHAIKIDQHLLKGVPENIPAKRIINGLVSIAKSMSLSVVADGVKSEEQLAYLSMVGCEEAQGPFYSKPISLQDTIAYLKSNY</sequence>
<dbReference type="RefSeq" id="WP_041089639.1">
    <property type="nucleotide sequence ID" value="NZ_JXRP01000018.1"/>
</dbReference>